<feature type="region of interest" description="Disordered" evidence="1">
    <location>
        <begin position="1141"/>
        <end position="1178"/>
    </location>
</feature>
<dbReference type="RefSeq" id="WP_073595928.1">
    <property type="nucleotide sequence ID" value="NZ_MRCE01000030.1"/>
</dbReference>
<gene>
    <name evidence="3" type="ORF">NIES2119_23460</name>
</gene>
<dbReference type="OrthoDB" id="468482at2"/>
<organism evidence="3 4">
    <name type="scientific">[Phormidium ambiguum] IAM M-71</name>
    <dbReference type="NCBI Taxonomy" id="454136"/>
    <lineage>
        <taxon>Bacteria</taxon>
        <taxon>Bacillati</taxon>
        <taxon>Cyanobacteriota</taxon>
        <taxon>Cyanophyceae</taxon>
        <taxon>Oscillatoriophycideae</taxon>
        <taxon>Aerosakkonematales</taxon>
        <taxon>Aerosakkonemataceae</taxon>
        <taxon>Floridanema</taxon>
    </lineage>
</organism>
<dbReference type="NCBIfam" id="NF038301">
    <property type="entry name" value="EPS_HpsA"/>
    <property type="match status" value="1"/>
</dbReference>
<evidence type="ECO:0000313" key="4">
    <source>
        <dbReference type="Proteomes" id="UP000185860"/>
    </source>
</evidence>
<dbReference type="InterPro" id="IPR049774">
    <property type="entry name" value="EPS_HpsA-like"/>
</dbReference>
<accession>A0A1U7I9Y3</accession>
<evidence type="ECO:0000256" key="1">
    <source>
        <dbReference type="SAM" id="MobiDB-lite"/>
    </source>
</evidence>
<keyword evidence="2" id="KW-0812">Transmembrane</keyword>
<feature type="compositionally biased region" description="Basic and acidic residues" evidence="1">
    <location>
        <begin position="445"/>
        <end position="459"/>
    </location>
</feature>
<feature type="compositionally biased region" description="Polar residues" evidence="1">
    <location>
        <begin position="496"/>
        <end position="514"/>
    </location>
</feature>
<evidence type="ECO:0000256" key="2">
    <source>
        <dbReference type="SAM" id="Phobius"/>
    </source>
</evidence>
<dbReference type="STRING" id="454136.NIES2119_23460"/>
<keyword evidence="2" id="KW-1133">Transmembrane helix</keyword>
<protein>
    <submittedName>
        <fullName evidence="3">Uncharacterized protein</fullName>
    </submittedName>
</protein>
<keyword evidence="2" id="KW-0472">Membrane</keyword>
<feature type="region of interest" description="Disordered" evidence="1">
    <location>
        <begin position="1293"/>
        <end position="1322"/>
    </location>
</feature>
<proteinExistence type="predicted"/>
<feature type="compositionally biased region" description="Polar residues" evidence="1">
    <location>
        <begin position="430"/>
        <end position="443"/>
    </location>
</feature>
<dbReference type="Proteomes" id="UP000185860">
    <property type="component" value="Unassembled WGS sequence"/>
</dbReference>
<feature type="compositionally biased region" description="Basic and acidic residues" evidence="1">
    <location>
        <begin position="515"/>
        <end position="531"/>
    </location>
</feature>
<evidence type="ECO:0000313" key="3">
    <source>
        <dbReference type="EMBL" id="OKH33360.1"/>
    </source>
</evidence>
<reference evidence="3 4" key="1">
    <citation type="submission" date="2016-11" db="EMBL/GenBank/DDBJ databases">
        <title>Draft Genome Sequences of Nine Cyanobacterial Strains from Diverse Habitats.</title>
        <authorList>
            <person name="Zhu T."/>
            <person name="Hou S."/>
            <person name="Lu X."/>
            <person name="Hess W.R."/>
        </authorList>
    </citation>
    <scope>NUCLEOTIDE SEQUENCE [LARGE SCALE GENOMIC DNA]</scope>
    <source>
        <strain evidence="3 4">IAM M-71</strain>
    </source>
</reference>
<comment type="caution">
    <text evidence="3">The sequence shown here is derived from an EMBL/GenBank/DDBJ whole genome shotgun (WGS) entry which is preliminary data.</text>
</comment>
<feature type="compositionally biased region" description="Basic and acidic residues" evidence="1">
    <location>
        <begin position="1157"/>
        <end position="1170"/>
    </location>
</feature>
<sequence length="1531" mass="170213">MLKRRQIRAIKRAFRKLFKRTWNFLTTVSKSVVDWFLRTVLLMGVNKQRQINAKAGFVLPTVALLLVVVALVIASILFRTGSRTNQVINERNQQVIYNAATPAIDRAKAKLEYLFKRDDRLPNSTPSEAQLLSALLNDGQNGISPLTDNPYKFPDEEQIPIAGQTAPSWRYKTDVDGDGKPETVAYSILLKTKDPLDAPTPSLTRESNNLTDKASKLIVRNGPITVQQAINPACERLNLAPESGWDLVGTGSLRKTFQVNAVVVSNKNGNRTVSTLEFQQDRELARANKWGAWFRYDLHLYPTPPFKWNGAMHTEGSLYLGGGDNESIQNYLISAPQSCLYNPASNSEITIGRIEDNNNILFAGQLFVGAIGTARSATPKVHIHGSPANENATIPEAKDSLKDNGTSTDLAARFALNPIVLFTEDRSKPATGNPNDPNNNGIQYSKDKWKTDETLENTRVRANSETPPYVDDTYRADDRLGPKPRFDLEGRDNDFSLDTTLKNGLPITSTSLNSDQRDQMTRNEPRPNDIEKKSLGLDGYWERRARVEGLRILVGQRLELGNPNGWGFTDLNNNNTTLANEPNEFDPLYPVYKSQLPNPTSHLQQQRRSLRDNLAAVQATAIYHHTQGENGYFPVACVATTAHPGTRTSIENSTNFSLASGNNPNRQYHQYNGRPYDLFSDFFTGKGTNGWEYNIAPRGEFQSGGSLVRRALKNLSNFAGDYENINRSGAFPPTQESNRIHPDPYLAMWGNFSNLRRAIQDPATNPVDGQMSIADQSYMHTAGCALGMLAYNINYFNQYNYAANQTDLNTLDTALAGLSDITDLNNGEVEFTNTNNILIRRTGIPDKTISSRQWWPDVFTEALPSGDAQRIARLVAMKEQIARDRRFGFATSPITPTPTAFKYEVAFHDADPATSEPDFKYAGITYDRSTAADADTDPLTVRTLNLGCDVSNTPTGNNYFGFGVPTDAATEKRFIRLAASLCPTQPKFPSLYYVFPTDNHNRSSGAGITQPNTEPYIAQTTPIPTNGDFEQFPPSDIQALANQFRPKDRGTWILPTGGSTSVPINPLSDTAFRIKDTNNVDFWVPFVDKGIFDGREMLSSRVLDIDLNRLRQNNIGGDAWFPRSGIIYAFREDAVREDAISRTDGGDYTNPGSPIRNDVRNPDNPTDPRVKANGISPKPVDFYPDPDRRTYGFRLRNGQDIRREADNPRGITFVSDNLVAIQGNFNLHSQEEFTQPLSNDFSNFYTRSTLNTNFATPGNDTWRAAEILTDAIYTLSNNFVDGSVEDGLRNNGNNSYRGLGSPGNQSWVREDGSATNEESPLTSIVATPINTGSPIKIFRDGNPRSCLDGNVSYCAPSRQQLQNPNADLSADSRRDQLNAAQSTEINAVFVSGTVPARKDQGNGGLNNFPRFLENWNNIDLKIRGSFIQLNFSTYATGPYDQDAFEPNQSANGDERAYHSRPPNRLWGYDVALQYAPAGPLSRRFITAETPRSEFYEEPRANDPYICNLRRAIAGDPNQGLESQAQVNQECS</sequence>
<dbReference type="EMBL" id="MRCE01000030">
    <property type="protein sequence ID" value="OKH33360.1"/>
    <property type="molecule type" value="Genomic_DNA"/>
</dbReference>
<feature type="region of interest" description="Disordered" evidence="1">
    <location>
        <begin position="425"/>
        <end position="531"/>
    </location>
</feature>
<name>A0A1U7I9Y3_9CYAN</name>
<feature type="transmembrane region" description="Helical" evidence="2">
    <location>
        <begin position="57"/>
        <end position="78"/>
    </location>
</feature>
<feature type="compositionally biased region" description="Basic and acidic residues" evidence="1">
    <location>
        <begin position="472"/>
        <end position="494"/>
    </location>
</feature>